<dbReference type="InterPro" id="IPR056084">
    <property type="entry name" value="DUF7667"/>
</dbReference>
<organism evidence="1 2">
    <name type="scientific">Paenibacillus phyllosphaerae</name>
    <dbReference type="NCBI Taxonomy" id="274593"/>
    <lineage>
        <taxon>Bacteria</taxon>
        <taxon>Bacillati</taxon>
        <taxon>Bacillota</taxon>
        <taxon>Bacilli</taxon>
        <taxon>Bacillales</taxon>
        <taxon>Paenibacillaceae</taxon>
        <taxon>Paenibacillus</taxon>
    </lineage>
</organism>
<proteinExistence type="predicted"/>
<dbReference type="RefSeq" id="WP_183604690.1">
    <property type="nucleotide sequence ID" value="NZ_JACHXK010000038.1"/>
</dbReference>
<evidence type="ECO:0000313" key="2">
    <source>
        <dbReference type="Proteomes" id="UP000570361"/>
    </source>
</evidence>
<dbReference type="AlphaFoldDB" id="A0A7W5B591"/>
<dbReference type="Proteomes" id="UP000570361">
    <property type="component" value="Unassembled WGS sequence"/>
</dbReference>
<dbReference type="Pfam" id="PF24704">
    <property type="entry name" value="DUF7667"/>
    <property type="match status" value="1"/>
</dbReference>
<dbReference type="EMBL" id="JACHXK010000038">
    <property type="protein sequence ID" value="MBB3114660.1"/>
    <property type="molecule type" value="Genomic_DNA"/>
</dbReference>
<evidence type="ECO:0000313" key="1">
    <source>
        <dbReference type="EMBL" id="MBB3114660.1"/>
    </source>
</evidence>
<sequence length="86" mass="9983">MGILPVHERLAELWTIRTKRKLTEEEAADFEHCLAANATYCRQLAYLYNCSLLASMSGDVEWQHEICGRIDKMNGHPPTHRRREEA</sequence>
<accession>A0A7W5B591</accession>
<reference evidence="1 2" key="1">
    <citation type="submission" date="2020-08" db="EMBL/GenBank/DDBJ databases">
        <title>Genomic Encyclopedia of Type Strains, Phase III (KMG-III): the genomes of soil and plant-associated and newly described type strains.</title>
        <authorList>
            <person name="Whitman W."/>
        </authorList>
    </citation>
    <scope>NUCLEOTIDE SEQUENCE [LARGE SCALE GENOMIC DNA]</scope>
    <source>
        <strain evidence="1 2">CECT 5862</strain>
    </source>
</reference>
<gene>
    <name evidence="1" type="ORF">FHS18_006800</name>
</gene>
<comment type="caution">
    <text evidence="1">The sequence shown here is derived from an EMBL/GenBank/DDBJ whole genome shotgun (WGS) entry which is preliminary data.</text>
</comment>
<protein>
    <submittedName>
        <fullName evidence="1">Uncharacterized protein</fullName>
    </submittedName>
</protein>
<name>A0A7W5B591_9BACL</name>
<keyword evidence="2" id="KW-1185">Reference proteome</keyword>